<dbReference type="PANTHER" id="PTHR12592:SF0">
    <property type="entry name" value="ATP-DEPENDENT (S)-NAD(P)H-HYDRATE DEHYDRATASE"/>
    <property type="match status" value="1"/>
</dbReference>
<evidence type="ECO:0000256" key="1">
    <source>
        <dbReference type="ARBA" id="ARBA00022741"/>
    </source>
</evidence>
<evidence type="ECO:0000256" key="4">
    <source>
        <dbReference type="ARBA" id="ARBA00023027"/>
    </source>
</evidence>
<dbReference type="Gene3D" id="3.40.1190.20">
    <property type="match status" value="1"/>
</dbReference>
<evidence type="ECO:0000256" key="3">
    <source>
        <dbReference type="ARBA" id="ARBA00022857"/>
    </source>
</evidence>
<reference evidence="8 9" key="1">
    <citation type="submission" date="2019-08" db="EMBL/GenBank/DDBJ databases">
        <title>Deep-cultivation of Planctomycetes and their phenomic and genomic characterization uncovers novel biology.</title>
        <authorList>
            <person name="Wiegand S."/>
            <person name="Jogler M."/>
            <person name="Boedeker C."/>
            <person name="Pinto D."/>
            <person name="Vollmers J."/>
            <person name="Rivas-Marin E."/>
            <person name="Kohn T."/>
            <person name="Peeters S.H."/>
            <person name="Heuer A."/>
            <person name="Rast P."/>
            <person name="Oberbeckmann S."/>
            <person name="Bunk B."/>
            <person name="Jeske O."/>
            <person name="Meyerdierks A."/>
            <person name="Storesund J.E."/>
            <person name="Kallscheuer N."/>
            <person name="Luecker S."/>
            <person name="Lage O.M."/>
            <person name="Pohl T."/>
            <person name="Merkel B.J."/>
            <person name="Hornburger P."/>
            <person name="Mueller R.-W."/>
            <person name="Bruemmer F."/>
            <person name="Labrenz M."/>
            <person name="Spormann A.M."/>
            <person name="Op den Camp H."/>
            <person name="Overmann J."/>
            <person name="Amann R."/>
            <person name="Jetten M.S.M."/>
            <person name="Mascher T."/>
            <person name="Medema M.H."/>
            <person name="Devos D.P."/>
            <person name="Kaster A.-K."/>
            <person name="Ovreas L."/>
            <person name="Rohde M."/>
            <person name="Galperin M.Y."/>
            <person name="Jogler C."/>
        </authorList>
    </citation>
    <scope>NUCLEOTIDE SEQUENCE [LARGE SCALE GENOMIC DNA]</scope>
    <source>
        <strain evidence="8 9">FC18</strain>
    </source>
</reference>
<dbReference type="InterPro" id="IPR000631">
    <property type="entry name" value="CARKD"/>
</dbReference>
<dbReference type="STRING" id="980251.GCA_001642875_00305"/>
<evidence type="ECO:0000259" key="7">
    <source>
        <dbReference type="PROSITE" id="PS51383"/>
    </source>
</evidence>
<dbReference type="HAMAP" id="MF_01965">
    <property type="entry name" value="NADHX_dehydratase"/>
    <property type="match status" value="1"/>
</dbReference>
<dbReference type="InterPro" id="IPR017953">
    <property type="entry name" value="Carbohydrate_kinase_pred_CS"/>
</dbReference>
<dbReference type="GO" id="GO:0052856">
    <property type="term" value="F:NAD(P)HX epimerase activity"/>
    <property type="evidence" value="ECO:0007669"/>
    <property type="project" value="TreeGrafter"/>
</dbReference>
<evidence type="ECO:0000313" key="8">
    <source>
        <dbReference type="EMBL" id="QEG23778.1"/>
    </source>
</evidence>
<proteinExistence type="inferred from homology"/>
<name>A0A5B9PBS9_9BACT</name>
<dbReference type="RefSeq" id="WP_084416903.1">
    <property type="nucleotide sequence ID" value="NZ_CP042912.1"/>
</dbReference>
<dbReference type="EC" id="4.2.1.136" evidence="6"/>
<accession>A0A5B9PBS9</accession>
<dbReference type="KEGG" id="mff:MFFC18_36800"/>
<keyword evidence="1 6" id="KW-0547">Nucleotide-binding</keyword>
<comment type="similarity">
    <text evidence="6">Belongs to the NnrD/CARKD family.</text>
</comment>
<feature type="binding site" evidence="6">
    <location>
        <begin position="240"/>
        <end position="244"/>
    </location>
    <ligand>
        <name>AMP</name>
        <dbReference type="ChEBI" id="CHEBI:456215"/>
    </ligand>
</feature>
<sequence>MKRHQFEQHARHFRSGRISLNQLIDLVFGDGKEVVVLETLSEDDIVVASVASEVGIPALKPRPDDAHKGDFGRVLLVGGSRGMAGAISLAAMSALRSGSGLVTAAVPETIAEVVAGFDPCVMTVPCRDSDGHFSSVPEDLKQQLKVADVVAIGPGMGREVDRYFLQAILELSQPIVIDADAIHLLAETHSMIKNRKSATVLTPHPGEFSNLANTEFSKRGEMEAAAVKFAADQGCIIVLKGHRTLVTDGSREYRNDTGNAGMATGGSGDVLTGVVTSLIGQGYDAFDAAVMAVHIHGRAGDFAAEKYGQASMVASNIVDSLAAAFKSHVAVGAEVRIGF</sequence>
<dbReference type="EMBL" id="CP042912">
    <property type="protein sequence ID" value="QEG23778.1"/>
    <property type="molecule type" value="Genomic_DNA"/>
</dbReference>
<evidence type="ECO:0000256" key="5">
    <source>
        <dbReference type="ARBA" id="ARBA00023239"/>
    </source>
</evidence>
<keyword evidence="5 6" id="KW-0456">Lyase</keyword>
<dbReference type="Proteomes" id="UP000322214">
    <property type="component" value="Chromosome"/>
</dbReference>
<dbReference type="GO" id="GO:0005524">
    <property type="term" value="F:ATP binding"/>
    <property type="evidence" value="ECO:0007669"/>
    <property type="project" value="UniProtKB-KW"/>
</dbReference>
<evidence type="ECO:0000313" key="9">
    <source>
        <dbReference type="Proteomes" id="UP000322214"/>
    </source>
</evidence>
<keyword evidence="3 6" id="KW-0521">NADP</keyword>
<keyword evidence="2 6" id="KW-0067">ATP-binding</keyword>
<dbReference type="Pfam" id="PF01256">
    <property type="entry name" value="Carb_kinase"/>
    <property type="match status" value="1"/>
</dbReference>
<dbReference type="AlphaFoldDB" id="A0A5B9PBS9"/>
<comment type="catalytic activity">
    <reaction evidence="6">
        <text>(6S)-NADHX + ADP = AMP + phosphate + NADH + H(+)</text>
        <dbReference type="Rhea" id="RHEA:32223"/>
        <dbReference type="ChEBI" id="CHEBI:15378"/>
        <dbReference type="ChEBI" id="CHEBI:43474"/>
        <dbReference type="ChEBI" id="CHEBI:57945"/>
        <dbReference type="ChEBI" id="CHEBI:64074"/>
        <dbReference type="ChEBI" id="CHEBI:456215"/>
        <dbReference type="ChEBI" id="CHEBI:456216"/>
        <dbReference type="EC" id="4.2.1.136"/>
    </reaction>
</comment>
<comment type="subunit">
    <text evidence="6">Homotetramer.</text>
</comment>
<dbReference type="GO" id="GO:0110051">
    <property type="term" value="P:metabolite repair"/>
    <property type="evidence" value="ECO:0007669"/>
    <property type="project" value="TreeGrafter"/>
</dbReference>
<dbReference type="OrthoDB" id="9806925at2"/>
<feature type="binding site" evidence="6">
    <location>
        <position position="86"/>
    </location>
    <ligand>
        <name>(6S)-NADPHX</name>
        <dbReference type="ChEBI" id="CHEBI:64076"/>
    </ligand>
</feature>
<dbReference type="GO" id="GO:0052855">
    <property type="term" value="F:ADP-dependent NAD(P)H-hydrate dehydratase activity"/>
    <property type="evidence" value="ECO:0007669"/>
    <property type="project" value="UniProtKB-UniRule"/>
</dbReference>
<dbReference type="InterPro" id="IPR029056">
    <property type="entry name" value="Ribokinase-like"/>
</dbReference>
<dbReference type="PANTHER" id="PTHR12592">
    <property type="entry name" value="ATP-DEPENDENT (S)-NAD(P)H-HYDRATE DEHYDRATASE FAMILY MEMBER"/>
    <property type="match status" value="1"/>
</dbReference>
<organism evidence="8 9">
    <name type="scientific">Mariniblastus fucicola</name>
    <dbReference type="NCBI Taxonomy" id="980251"/>
    <lineage>
        <taxon>Bacteria</taxon>
        <taxon>Pseudomonadati</taxon>
        <taxon>Planctomycetota</taxon>
        <taxon>Planctomycetia</taxon>
        <taxon>Pirellulales</taxon>
        <taxon>Pirellulaceae</taxon>
        <taxon>Mariniblastus</taxon>
    </lineage>
</organism>
<comment type="catalytic activity">
    <reaction evidence="6">
        <text>(6S)-NADPHX + ADP = AMP + phosphate + NADPH + H(+)</text>
        <dbReference type="Rhea" id="RHEA:32235"/>
        <dbReference type="ChEBI" id="CHEBI:15378"/>
        <dbReference type="ChEBI" id="CHEBI:43474"/>
        <dbReference type="ChEBI" id="CHEBI:57783"/>
        <dbReference type="ChEBI" id="CHEBI:64076"/>
        <dbReference type="ChEBI" id="CHEBI:456215"/>
        <dbReference type="ChEBI" id="CHEBI:456216"/>
        <dbReference type="EC" id="4.2.1.136"/>
    </reaction>
</comment>
<keyword evidence="4 6" id="KW-0520">NAD</keyword>
<feature type="binding site" evidence="6">
    <location>
        <position position="268"/>
    </location>
    <ligand>
        <name>AMP</name>
        <dbReference type="ChEBI" id="CHEBI:456215"/>
    </ligand>
</feature>
<comment type="function">
    <text evidence="6">Catalyzes the dehydration of the S-form of NAD(P)HX at the expense of ADP, which is converted to AMP. Together with NAD(P)HX epimerase, which catalyzes the epimerization of the S- and R-forms, the enzyme allows the repair of both epimers of NAD(P)HX, a damaged form of NAD(P)H that is a result of enzymatic or heat-dependent hydration.</text>
</comment>
<evidence type="ECO:0000256" key="2">
    <source>
        <dbReference type="ARBA" id="ARBA00022840"/>
    </source>
</evidence>
<evidence type="ECO:0000256" key="6">
    <source>
        <dbReference type="HAMAP-Rule" id="MF_01965"/>
    </source>
</evidence>
<feature type="binding site" evidence="6">
    <location>
        <position position="269"/>
    </location>
    <ligand>
        <name>(6S)-NADPHX</name>
        <dbReference type="ChEBI" id="CHEBI:64076"/>
    </ligand>
</feature>
<dbReference type="NCBIfam" id="TIGR00196">
    <property type="entry name" value="yjeF_cterm"/>
    <property type="match status" value="1"/>
</dbReference>
<dbReference type="CDD" id="cd01171">
    <property type="entry name" value="YXKO-related"/>
    <property type="match status" value="1"/>
</dbReference>
<gene>
    <name evidence="6" type="primary">nnrD</name>
    <name evidence="8" type="ORF">MFFC18_36800</name>
</gene>
<dbReference type="PROSITE" id="PS51383">
    <property type="entry name" value="YJEF_C_3"/>
    <property type="match status" value="1"/>
</dbReference>
<dbReference type="SUPFAM" id="SSF53613">
    <property type="entry name" value="Ribokinase-like"/>
    <property type="match status" value="1"/>
</dbReference>
<feature type="binding site" evidence="6">
    <location>
        <position position="204"/>
    </location>
    <ligand>
        <name>(6S)-NADPHX</name>
        <dbReference type="ChEBI" id="CHEBI:64076"/>
    </ligand>
</feature>
<protein>
    <recommendedName>
        <fullName evidence="6">ADP-dependent (S)-NAD(P)H-hydrate dehydratase</fullName>
        <ecNumber evidence="6">4.2.1.136</ecNumber>
    </recommendedName>
    <alternativeName>
        <fullName evidence="6">ADP-dependent NAD(P)HX dehydratase</fullName>
    </alternativeName>
</protein>
<keyword evidence="9" id="KW-1185">Reference proteome</keyword>
<feature type="binding site" evidence="6">
    <location>
        <position position="155"/>
    </location>
    <ligand>
        <name>(6S)-NADPHX</name>
        <dbReference type="ChEBI" id="CHEBI:64076"/>
    </ligand>
</feature>
<comment type="cofactor">
    <cofactor evidence="6">
        <name>Mg(2+)</name>
        <dbReference type="ChEBI" id="CHEBI:18420"/>
    </cofactor>
</comment>
<dbReference type="PROSITE" id="PS01050">
    <property type="entry name" value="YJEF_C_2"/>
    <property type="match status" value="1"/>
</dbReference>
<dbReference type="GO" id="GO:0046496">
    <property type="term" value="P:nicotinamide nucleotide metabolic process"/>
    <property type="evidence" value="ECO:0007669"/>
    <property type="project" value="UniProtKB-UniRule"/>
</dbReference>
<feature type="domain" description="YjeF C-terminal" evidence="7">
    <location>
        <begin position="51"/>
        <end position="328"/>
    </location>
</feature>